<sequence length="107" mass="12152">MTLSYKPHHSGTKQGSSLTLTDCTMTLSYKLHHRGTKQGSSLTLTDYTMTLSYKLHHSGTKKSKLAAFQEVGLAALRFGQYTQEHDIAYYTYIRGVHRLLNTNRDIK</sequence>
<accession>A0A7R9FF18</accession>
<reference evidence="1" key="1">
    <citation type="submission" date="2020-11" db="EMBL/GenBank/DDBJ databases">
        <authorList>
            <person name="Tran Van P."/>
        </authorList>
    </citation>
    <scope>NUCLEOTIDE SEQUENCE</scope>
</reference>
<name>A0A7R9FF18_9NEOP</name>
<gene>
    <name evidence="1" type="ORF">TBIB3V08_LOCUS13742</name>
</gene>
<evidence type="ECO:0000313" key="1">
    <source>
        <dbReference type="EMBL" id="CAD7451474.1"/>
    </source>
</evidence>
<dbReference type="EMBL" id="OD594827">
    <property type="protein sequence ID" value="CAD7451474.1"/>
    <property type="molecule type" value="Genomic_DNA"/>
</dbReference>
<protein>
    <submittedName>
        <fullName evidence="1">Uncharacterized protein</fullName>
    </submittedName>
</protein>
<dbReference type="AlphaFoldDB" id="A0A7R9FF18"/>
<organism evidence="1">
    <name type="scientific">Timema bartmani</name>
    <dbReference type="NCBI Taxonomy" id="61472"/>
    <lineage>
        <taxon>Eukaryota</taxon>
        <taxon>Metazoa</taxon>
        <taxon>Ecdysozoa</taxon>
        <taxon>Arthropoda</taxon>
        <taxon>Hexapoda</taxon>
        <taxon>Insecta</taxon>
        <taxon>Pterygota</taxon>
        <taxon>Neoptera</taxon>
        <taxon>Polyneoptera</taxon>
        <taxon>Phasmatodea</taxon>
        <taxon>Timematodea</taxon>
        <taxon>Timematoidea</taxon>
        <taxon>Timematidae</taxon>
        <taxon>Timema</taxon>
    </lineage>
</organism>
<proteinExistence type="predicted"/>